<evidence type="ECO:0000313" key="3">
    <source>
        <dbReference type="Proteomes" id="UP001054252"/>
    </source>
</evidence>
<keyword evidence="1" id="KW-0472">Membrane</keyword>
<keyword evidence="1" id="KW-1133">Transmembrane helix</keyword>
<gene>
    <name evidence="2" type="ORF">SLEP1_g47227</name>
</gene>
<dbReference type="AlphaFoldDB" id="A0AAV5LPV3"/>
<sequence length="77" mass="8867">MAFEEPSSGNEALAIAMNERHYTSLEFLCLCPDQPYPRMCLKPGTHVYSFHINKIFLFIVFLHMILDLKHPKGTVLT</sequence>
<proteinExistence type="predicted"/>
<keyword evidence="1" id="KW-0812">Transmembrane</keyword>
<feature type="transmembrane region" description="Helical" evidence="1">
    <location>
        <begin position="47"/>
        <end position="66"/>
    </location>
</feature>
<protein>
    <submittedName>
        <fullName evidence="2">Uncharacterized protein</fullName>
    </submittedName>
</protein>
<reference evidence="2 3" key="1">
    <citation type="journal article" date="2021" name="Commun. Biol.">
        <title>The genome of Shorea leprosula (Dipterocarpaceae) highlights the ecological relevance of drought in aseasonal tropical rainforests.</title>
        <authorList>
            <person name="Ng K.K.S."/>
            <person name="Kobayashi M.J."/>
            <person name="Fawcett J.A."/>
            <person name="Hatakeyama M."/>
            <person name="Paape T."/>
            <person name="Ng C.H."/>
            <person name="Ang C.C."/>
            <person name="Tnah L.H."/>
            <person name="Lee C.T."/>
            <person name="Nishiyama T."/>
            <person name="Sese J."/>
            <person name="O'Brien M.J."/>
            <person name="Copetti D."/>
            <person name="Mohd Noor M.I."/>
            <person name="Ong R.C."/>
            <person name="Putra M."/>
            <person name="Sireger I.Z."/>
            <person name="Indrioko S."/>
            <person name="Kosugi Y."/>
            <person name="Izuno A."/>
            <person name="Isagi Y."/>
            <person name="Lee S.L."/>
            <person name="Shimizu K.K."/>
        </authorList>
    </citation>
    <scope>NUCLEOTIDE SEQUENCE [LARGE SCALE GENOMIC DNA]</scope>
    <source>
        <strain evidence="2">214</strain>
    </source>
</reference>
<evidence type="ECO:0000313" key="2">
    <source>
        <dbReference type="EMBL" id="GKV39469.1"/>
    </source>
</evidence>
<keyword evidence="3" id="KW-1185">Reference proteome</keyword>
<dbReference type="EMBL" id="BPVZ01000134">
    <property type="protein sequence ID" value="GKV39469.1"/>
    <property type="molecule type" value="Genomic_DNA"/>
</dbReference>
<organism evidence="2 3">
    <name type="scientific">Rubroshorea leprosula</name>
    <dbReference type="NCBI Taxonomy" id="152421"/>
    <lineage>
        <taxon>Eukaryota</taxon>
        <taxon>Viridiplantae</taxon>
        <taxon>Streptophyta</taxon>
        <taxon>Embryophyta</taxon>
        <taxon>Tracheophyta</taxon>
        <taxon>Spermatophyta</taxon>
        <taxon>Magnoliopsida</taxon>
        <taxon>eudicotyledons</taxon>
        <taxon>Gunneridae</taxon>
        <taxon>Pentapetalae</taxon>
        <taxon>rosids</taxon>
        <taxon>malvids</taxon>
        <taxon>Malvales</taxon>
        <taxon>Dipterocarpaceae</taxon>
        <taxon>Rubroshorea</taxon>
    </lineage>
</organism>
<dbReference type="Proteomes" id="UP001054252">
    <property type="component" value="Unassembled WGS sequence"/>
</dbReference>
<evidence type="ECO:0000256" key="1">
    <source>
        <dbReference type="SAM" id="Phobius"/>
    </source>
</evidence>
<comment type="caution">
    <text evidence="2">The sequence shown here is derived from an EMBL/GenBank/DDBJ whole genome shotgun (WGS) entry which is preliminary data.</text>
</comment>
<name>A0AAV5LPV3_9ROSI</name>
<accession>A0AAV5LPV3</accession>